<dbReference type="AlphaFoldDB" id="A0A7J6LH87"/>
<dbReference type="InterPro" id="IPR038294">
    <property type="entry name" value="SLBP_RNA_bind_sf"/>
</dbReference>
<dbReference type="EMBL" id="JAAPAO010000485">
    <property type="protein sequence ID" value="KAF4658654.1"/>
    <property type="molecule type" value="Genomic_DNA"/>
</dbReference>
<comment type="caution">
    <text evidence="5">The sequence shown here is derived from an EMBL/GenBank/DDBJ whole genome shotgun (WGS) entry which is preliminary data.</text>
</comment>
<evidence type="ECO:0000256" key="3">
    <source>
        <dbReference type="SAM" id="MobiDB-lite"/>
    </source>
</evidence>
<dbReference type="InterPro" id="IPR029344">
    <property type="entry name" value="SLBP_RNA_bind"/>
</dbReference>
<dbReference type="Proteomes" id="UP000591131">
    <property type="component" value="Unassembled WGS sequence"/>
</dbReference>
<name>A0A7J6LH87_PERCH</name>
<comment type="similarity">
    <text evidence="1">Belongs to the SLBP family.</text>
</comment>
<accession>A0A7J6LH87</accession>
<dbReference type="GO" id="GO:0005737">
    <property type="term" value="C:cytoplasm"/>
    <property type="evidence" value="ECO:0007669"/>
    <property type="project" value="TreeGrafter"/>
</dbReference>
<dbReference type="Pfam" id="PF15247">
    <property type="entry name" value="SLBP_RNA_bind"/>
    <property type="match status" value="1"/>
</dbReference>
<feature type="compositionally biased region" description="Basic and acidic residues" evidence="3">
    <location>
        <begin position="137"/>
        <end position="147"/>
    </location>
</feature>
<proteinExistence type="inferred from homology"/>
<evidence type="ECO:0000256" key="2">
    <source>
        <dbReference type="ARBA" id="ARBA00022884"/>
    </source>
</evidence>
<feature type="region of interest" description="Disordered" evidence="3">
    <location>
        <begin position="215"/>
        <end position="240"/>
    </location>
</feature>
<dbReference type="PANTHER" id="PTHR17408:SF0">
    <property type="entry name" value="HISTONE RNA HAIRPIN-BINDING PROTEIN"/>
    <property type="match status" value="1"/>
</dbReference>
<gene>
    <name evidence="5" type="ORF">FOL47_007891</name>
</gene>
<evidence type="ECO:0000313" key="6">
    <source>
        <dbReference type="Proteomes" id="UP000591131"/>
    </source>
</evidence>
<dbReference type="InterPro" id="IPR026502">
    <property type="entry name" value="SLBP1/SLBP2"/>
</dbReference>
<dbReference type="GO" id="GO:0006398">
    <property type="term" value="P:mRNA 3'-end processing by stem-loop binding and cleavage"/>
    <property type="evidence" value="ECO:0007669"/>
    <property type="project" value="TreeGrafter"/>
</dbReference>
<feature type="compositionally biased region" description="Basic and acidic residues" evidence="3">
    <location>
        <begin position="90"/>
        <end position="113"/>
    </location>
</feature>
<dbReference type="GO" id="GO:0051028">
    <property type="term" value="P:mRNA transport"/>
    <property type="evidence" value="ECO:0007669"/>
    <property type="project" value="TreeGrafter"/>
</dbReference>
<reference evidence="5 6" key="1">
    <citation type="submission" date="2020-04" db="EMBL/GenBank/DDBJ databases">
        <title>Perkinsus chesapeaki whole genome sequence.</title>
        <authorList>
            <person name="Bogema D.R."/>
        </authorList>
    </citation>
    <scope>NUCLEOTIDE SEQUENCE [LARGE SCALE GENOMIC DNA]</scope>
    <source>
        <strain evidence="5">ATCC PRA-425</strain>
    </source>
</reference>
<dbReference type="Gene3D" id="1.10.8.1120">
    <property type="entry name" value="Histone RNA hairpin-binding protein RNA-binding domain"/>
    <property type="match status" value="1"/>
</dbReference>
<sequence length="278" mass="30742">MSVPLGKISWADLTAEDDDSFIPGVTEETYAQPADNISRLASRVGELRTIAEDDPGSSRPPGFGFLLEGRALALPEDSKTMQSVVALPPDSREVGQETRKRGLECSEEGETKLRRLAVGPTTFPVPGADPIFPGVLKKTEVKEKAPEEDVEATPMSPSPAEKVTRNGIAGLMKNRESLSSSSENGDVNCWTRRQQLRERQVAIGKSTHEYQKYQAEVPADDRKVGVHPVTPDPTKKVSKRTFDAEMRTWRKALHELYQKPGGEEYINRVDHLLKVEGH</sequence>
<organism evidence="5 6">
    <name type="scientific">Perkinsus chesapeaki</name>
    <name type="common">Clam parasite</name>
    <name type="synonym">Perkinsus andrewsi</name>
    <dbReference type="NCBI Taxonomy" id="330153"/>
    <lineage>
        <taxon>Eukaryota</taxon>
        <taxon>Sar</taxon>
        <taxon>Alveolata</taxon>
        <taxon>Perkinsozoa</taxon>
        <taxon>Perkinsea</taxon>
        <taxon>Perkinsida</taxon>
        <taxon>Perkinsidae</taxon>
        <taxon>Perkinsus</taxon>
    </lineage>
</organism>
<dbReference type="OrthoDB" id="420302at2759"/>
<keyword evidence="6" id="KW-1185">Reference proteome</keyword>
<dbReference type="GO" id="GO:0071207">
    <property type="term" value="F:histone pre-mRNA stem-loop binding"/>
    <property type="evidence" value="ECO:0007669"/>
    <property type="project" value="TreeGrafter"/>
</dbReference>
<dbReference type="GO" id="GO:0003729">
    <property type="term" value="F:mRNA binding"/>
    <property type="evidence" value="ECO:0007669"/>
    <property type="project" value="InterPro"/>
</dbReference>
<evidence type="ECO:0000256" key="1">
    <source>
        <dbReference type="ARBA" id="ARBA00006151"/>
    </source>
</evidence>
<evidence type="ECO:0000259" key="4">
    <source>
        <dbReference type="Pfam" id="PF15247"/>
    </source>
</evidence>
<dbReference type="GO" id="GO:0071204">
    <property type="term" value="C:histone pre-mRNA 3'end processing complex"/>
    <property type="evidence" value="ECO:0007669"/>
    <property type="project" value="TreeGrafter"/>
</dbReference>
<keyword evidence="2" id="KW-0694">RNA-binding</keyword>
<feature type="region of interest" description="Disordered" evidence="3">
    <location>
        <begin position="80"/>
        <end position="163"/>
    </location>
</feature>
<feature type="domain" description="Histone RNA hairpin-binding protein RNA-binding" evidence="4">
    <location>
        <begin position="192"/>
        <end position="255"/>
    </location>
</feature>
<dbReference type="PANTHER" id="PTHR17408">
    <property type="entry name" value="HISTONE RNA HAIRPIN-BINDING PROTEIN"/>
    <property type="match status" value="1"/>
</dbReference>
<protein>
    <recommendedName>
        <fullName evidence="4">Histone RNA hairpin-binding protein RNA-binding domain-containing protein</fullName>
    </recommendedName>
</protein>
<evidence type="ECO:0000313" key="5">
    <source>
        <dbReference type="EMBL" id="KAF4658654.1"/>
    </source>
</evidence>